<dbReference type="SMART" id="SM00108">
    <property type="entry name" value="B_lectin"/>
    <property type="match status" value="1"/>
</dbReference>
<dbReference type="InterPro" id="IPR051343">
    <property type="entry name" value="G-type_lectin_kinases/EP1-like"/>
</dbReference>
<dbReference type="PANTHER" id="PTHR47976">
    <property type="entry name" value="G-TYPE LECTIN S-RECEPTOR-LIKE SERINE/THREONINE-PROTEIN KINASE SD2-5"/>
    <property type="match status" value="1"/>
</dbReference>
<feature type="signal peptide" evidence="3">
    <location>
        <begin position="1"/>
        <end position="18"/>
    </location>
</feature>
<evidence type="ECO:0000256" key="3">
    <source>
        <dbReference type="SAM" id="SignalP"/>
    </source>
</evidence>
<organism evidence="5">
    <name type="scientific">Sesamum radiatum</name>
    <name type="common">Black benniseed</name>
    <dbReference type="NCBI Taxonomy" id="300843"/>
    <lineage>
        <taxon>Eukaryota</taxon>
        <taxon>Viridiplantae</taxon>
        <taxon>Streptophyta</taxon>
        <taxon>Embryophyta</taxon>
        <taxon>Tracheophyta</taxon>
        <taxon>Spermatophyta</taxon>
        <taxon>Magnoliopsida</taxon>
        <taxon>eudicotyledons</taxon>
        <taxon>Gunneridae</taxon>
        <taxon>Pentapetalae</taxon>
        <taxon>asterids</taxon>
        <taxon>lamiids</taxon>
        <taxon>Lamiales</taxon>
        <taxon>Pedaliaceae</taxon>
        <taxon>Sesamum</taxon>
    </lineage>
</organism>
<comment type="caution">
    <text evidence="5">The sequence shown here is derived from an EMBL/GenBank/DDBJ whole genome shotgun (WGS) entry which is preliminary data.</text>
</comment>
<dbReference type="AlphaFoldDB" id="A0AAW2T750"/>
<protein>
    <submittedName>
        <fullName evidence="5">EP1-like glycoprotein 4</fullName>
    </submittedName>
</protein>
<evidence type="ECO:0000259" key="4">
    <source>
        <dbReference type="PROSITE" id="PS50927"/>
    </source>
</evidence>
<dbReference type="Pfam" id="PF01453">
    <property type="entry name" value="B_lectin"/>
    <property type="match status" value="1"/>
</dbReference>
<dbReference type="PANTHER" id="PTHR47976:SF115">
    <property type="entry name" value="RECEPTOR-LIKE SERINE_THREONINE-PROTEIN KINASE"/>
    <property type="match status" value="1"/>
</dbReference>
<reference evidence="5" key="1">
    <citation type="submission" date="2020-06" db="EMBL/GenBank/DDBJ databases">
        <authorList>
            <person name="Li T."/>
            <person name="Hu X."/>
            <person name="Zhang T."/>
            <person name="Song X."/>
            <person name="Zhang H."/>
            <person name="Dai N."/>
            <person name="Sheng W."/>
            <person name="Hou X."/>
            <person name="Wei L."/>
        </authorList>
    </citation>
    <scope>NUCLEOTIDE SEQUENCE</scope>
    <source>
        <strain evidence="5">G02</strain>
        <tissue evidence="5">Leaf</tissue>
    </source>
</reference>
<dbReference type="PROSITE" id="PS50927">
    <property type="entry name" value="BULB_LECTIN"/>
    <property type="match status" value="1"/>
</dbReference>
<keyword evidence="2" id="KW-0325">Glycoprotein</keyword>
<evidence type="ECO:0000256" key="2">
    <source>
        <dbReference type="ARBA" id="ARBA00023180"/>
    </source>
</evidence>
<dbReference type="SUPFAM" id="SSF51110">
    <property type="entry name" value="alpha-D-mannose-specific plant lectins"/>
    <property type="match status" value="1"/>
</dbReference>
<evidence type="ECO:0000256" key="1">
    <source>
        <dbReference type="ARBA" id="ARBA00022729"/>
    </source>
</evidence>
<dbReference type="EMBL" id="JACGWJ010000009">
    <property type="protein sequence ID" value="KAL0399466.1"/>
    <property type="molecule type" value="Genomic_DNA"/>
</dbReference>
<reference evidence="5" key="2">
    <citation type="journal article" date="2024" name="Plant">
        <title>Genomic evolution and insights into agronomic trait innovations of Sesamum species.</title>
        <authorList>
            <person name="Miao H."/>
            <person name="Wang L."/>
            <person name="Qu L."/>
            <person name="Liu H."/>
            <person name="Sun Y."/>
            <person name="Le M."/>
            <person name="Wang Q."/>
            <person name="Wei S."/>
            <person name="Zheng Y."/>
            <person name="Lin W."/>
            <person name="Duan Y."/>
            <person name="Cao H."/>
            <person name="Xiong S."/>
            <person name="Wang X."/>
            <person name="Wei L."/>
            <person name="Li C."/>
            <person name="Ma Q."/>
            <person name="Ju M."/>
            <person name="Zhao R."/>
            <person name="Li G."/>
            <person name="Mu C."/>
            <person name="Tian Q."/>
            <person name="Mei H."/>
            <person name="Zhang T."/>
            <person name="Gao T."/>
            <person name="Zhang H."/>
        </authorList>
    </citation>
    <scope>NUCLEOTIDE SEQUENCE</scope>
    <source>
        <strain evidence="5">G02</strain>
    </source>
</reference>
<dbReference type="InterPro" id="IPR035446">
    <property type="entry name" value="SLSG/EP1"/>
</dbReference>
<keyword evidence="1 3" id="KW-0732">Signal</keyword>
<dbReference type="InterPro" id="IPR036426">
    <property type="entry name" value="Bulb-type_lectin_dom_sf"/>
</dbReference>
<proteinExistence type="predicted"/>
<dbReference type="PIRSF" id="PIRSF002686">
    <property type="entry name" value="SLG"/>
    <property type="match status" value="1"/>
</dbReference>
<evidence type="ECO:0000313" key="5">
    <source>
        <dbReference type="EMBL" id="KAL0399466.1"/>
    </source>
</evidence>
<sequence>MSISCFVTRFFLLHVFHAQGVVPPSHTFSYVNEGDFGYYIVEYDANYRALPVYSSPFQLCFYNTTLSAYTLALHMGTIRSESLRRWVWEANHDNPVGENATFSLGTNGNLVLADADGCVAWQSNTADKDVVGFELLPNGNMVLYNSKGNFVWQSFDSPTDTLLVGQSLHLKGPNKLVSRLSEIENTMGLIAWFWSQRDLHYTIQELEFYLDPNTTARSHISGWRSMGAYELTHSTKNVNYDAWEETFTLFPRDSGEECQLPVRCGNFGLCEDSQCVACPSPNGLMGWSKSCAPPKLTSCKPNDIKYFKLEGVDHFIMKYSRGTGPMKEADCSRKCTSDCKCLGFFFNWAESRCWVVNDLKTLTKVENSTHSAYIKAPFVDQMMSISRFAKCFIFSVIFNKIMSIKIVCHHY</sequence>
<feature type="domain" description="Bulb-type lectin" evidence="4">
    <location>
        <begin position="38"/>
        <end position="156"/>
    </location>
</feature>
<gene>
    <name evidence="5" type="ORF">Sradi_2289900</name>
</gene>
<dbReference type="CDD" id="cd00028">
    <property type="entry name" value="B_lectin"/>
    <property type="match status" value="1"/>
</dbReference>
<feature type="chain" id="PRO_5043632437" evidence="3">
    <location>
        <begin position="19"/>
        <end position="411"/>
    </location>
</feature>
<accession>A0AAW2T750</accession>
<dbReference type="InterPro" id="IPR001480">
    <property type="entry name" value="Bulb-type_lectin_dom"/>
</dbReference>
<dbReference type="Gene3D" id="2.90.10.10">
    <property type="entry name" value="Bulb-type lectin domain"/>
    <property type="match status" value="1"/>
</dbReference>
<name>A0AAW2T750_SESRA</name>